<dbReference type="EMBL" id="FQXQ01000006">
    <property type="protein sequence ID" value="SHH89871.1"/>
    <property type="molecule type" value="Genomic_DNA"/>
</dbReference>
<evidence type="ECO:0000313" key="1">
    <source>
        <dbReference type="EMBL" id="SHH89871.1"/>
    </source>
</evidence>
<dbReference type="Proteomes" id="UP000184109">
    <property type="component" value="Unassembled WGS sequence"/>
</dbReference>
<reference evidence="2" key="1">
    <citation type="submission" date="2016-11" db="EMBL/GenBank/DDBJ databases">
        <authorList>
            <person name="Varghese N."/>
            <person name="Submissions S."/>
        </authorList>
    </citation>
    <scope>NUCLEOTIDE SEQUENCE [LARGE SCALE GENOMIC DNA]</scope>
    <source>
        <strain evidence="2">DSM 100572</strain>
    </source>
</reference>
<proteinExistence type="predicted"/>
<dbReference type="STRING" id="1195760.SAMN05444281_2593"/>
<evidence type="ECO:0000313" key="2">
    <source>
        <dbReference type="Proteomes" id="UP000184109"/>
    </source>
</evidence>
<sequence length="152" mass="18386">MVVIIGKEETLKDKIIIMEIKLYKLNLNSREKKLSPYTLTIEGRQITYFNIHKEHTKSIVETKFYTFERDNKYKHRFKNLKLNYRFMINGNDEWEDDSIAFLQGYVRLNFYQIVKLNWIHNKSWIQKPENIKWLISIPISIFTAYVTSKLTS</sequence>
<accession>A0A1M5WQV8</accession>
<protein>
    <submittedName>
        <fullName evidence="1">Uncharacterized protein</fullName>
    </submittedName>
</protein>
<name>A0A1M5WQV8_9FLAO</name>
<keyword evidence="2" id="KW-1185">Reference proteome</keyword>
<organism evidence="1 2">
    <name type="scientific">Wenyingzhuangia marina</name>
    <dbReference type="NCBI Taxonomy" id="1195760"/>
    <lineage>
        <taxon>Bacteria</taxon>
        <taxon>Pseudomonadati</taxon>
        <taxon>Bacteroidota</taxon>
        <taxon>Flavobacteriia</taxon>
        <taxon>Flavobacteriales</taxon>
        <taxon>Flavobacteriaceae</taxon>
        <taxon>Wenyingzhuangia</taxon>
    </lineage>
</organism>
<dbReference type="AlphaFoldDB" id="A0A1M5WQV8"/>
<gene>
    <name evidence="1" type="ORF">SAMN05444281_2593</name>
</gene>